<proteinExistence type="predicted"/>
<sequence>METQQTPTNITFRKIPYILTICPCLLLIAYSRSKLSALLKSIPHDDLFNFVWMYMKSDSHQVFLILALLLLIIATMFTSTYLLIKKFEDEEKQGKILSVILILSNISVIIITILSSLILFKIISTIILVSFLILLVSPSIGPNRE</sequence>
<evidence type="ECO:0000256" key="1">
    <source>
        <dbReference type="SAM" id="Phobius"/>
    </source>
</evidence>
<keyword evidence="1" id="KW-1133">Transmembrane helix</keyword>
<gene>
    <name evidence="2" type="ORF">ACJDU8_22120</name>
</gene>
<evidence type="ECO:0000313" key="2">
    <source>
        <dbReference type="EMBL" id="MFL0198235.1"/>
    </source>
</evidence>
<evidence type="ECO:0000313" key="3">
    <source>
        <dbReference type="Proteomes" id="UP001623660"/>
    </source>
</evidence>
<keyword evidence="3" id="KW-1185">Reference proteome</keyword>
<dbReference type="EMBL" id="JBJHZX010000051">
    <property type="protein sequence ID" value="MFL0198235.1"/>
    <property type="molecule type" value="Genomic_DNA"/>
</dbReference>
<feature type="transmembrane region" description="Helical" evidence="1">
    <location>
        <begin position="96"/>
        <end position="116"/>
    </location>
</feature>
<name>A0ABW8SQ99_9CLOT</name>
<feature type="transmembrane region" description="Helical" evidence="1">
    <location>
        <begin position="122"/>
        <end position="141"/>
    </location>
</feature>
<keyword evidence="1" id="KW-0472">Membrane</keyword>
<dbReference type="Proteomes" id="UP001623660">
    <property type="component" value="Unassembled WGS sequence"/>
</dbReference>
<comment type="caution">
    <text evidence="2">The sequence shown here is derived from an EMBL/GenBank/DDBJ whole genome shotgun (WGS) entry which is preliminary data.</text>
</comment>
<protein>
    <submittedName>
        <fullName evidence="2">Uncharacterized protein</fullName>
    </submittedName>
</protein>
<feature type="transmembrane region" description="Helical" evidence="1">
    <location>
        <begin position="12"/>
        <end position="30"/>
    </location>
</feature>
<keyword evidence="1" id="KW-0812">Transmembrane</keyword>
<dbReference type="RefSeq" id="WP_406794341.1">
    <property type="nucleotide sequence ID" value="NZ_JBJHZX010000051.1"/>
</dbReference>
<feature type="transmembrane region" description="Helical" evidence="1">
    <location>
        <begin position="62"/>
        <end position="84"/>
    </location>
</feature>
<organism evidence="2 3">
    <name type="scientific">Candidatus Clostridium eludens</name>
    <dbReference type="NCBI Taxonomy" id="3381663"/>
    <lineage>
        <taxon>Bacteria</taxon>
        <taxon>Bacillati</taxon>
        <taxon>Bacillota</taxon>
        <taxon>Clostridia</taxon>
        <taxon>Eubacteriales</taxon>
        <taxon>Clostridiaceae</taxon>
        <taxon>Clostridium</taxon>
    </lineage>
</organism>
<reference evidence="2 3" key="1">
    <citation type="submission" date="2024-11" db="EMBL/GenBank/DDBJ databases">
        <authorList>
            <person name="Heng Y.C."/>
            <person name="Lim A.C.H."/>
            <person name="Lee J.K.Y."/>
            <person name="Kittelmann S."/>
        </authorList>
    </citation>
    <scope>NUCLEOTIDE SEQUENCE [LARGE SCALE GENOMIC DNA]</scope>
    <source>
        <strain evidence="2 3">WILCCON 0269</strain>
    </source>
</reference>
<accession>A0ABW8SQ99</accession>